<comment type="caution">
    <text evidence="1">The sequence shown here is derived from an EMBL/GenBank/DDBJ whole genome shotgun (WGS) entry which is preliminary data.</text>
</comment>
<sequence length="45" mass="5143">MAMHYTEMMRHSAKERRNPLTRSRGIDVSLCVFLCMDGLGARSVD</sequence>
<dbReference type="Proteomes" id="UP000319824">
    <property type="component" value="Unassembled WGS sequence"/>
</dbReference>
<organism evidence="1 2">
    <name type="scientific">Rhizobium mongolense USDA 1844</name>
    <dbReference type="NCBI Taxonomy" id="1079460"/>
    <lineage>
        <taxon>Bacteria</taxon>
        <taxon>Pseudomonadati</taxon>
        <taxon>Pseudomonadota</taxon>
        <taxon>Alphaproteobacteria</taxon>
        <taxon>Hyphomicrobiales</taxon>
        <taxon>Rhizobiaceae</taxon>
        <taxon>Rhizobium/Agrobacterium group</taxon>
        <taxon>Rhizobium</taxon>
    </lineage>
</organism>
<evidence type="ECO:0000313" key="2">
    <source>
        <dbReference type="Proteomes" id="UP000319824"/>
    </source>
</evidence>
<evidence type="ECO:0000313" key="1">
    <source>
        <dbReference type="EMBL" id="TVZ74047.1"/>
    </source>
</evidence>
<gene>
    <name evidence="1" type="ORF">BCL32_2354</name>
</gene>
<name>A0A559THF6_9HYPH</name>
<accession>A0A559THF6</accession>
<proteinExistence type="predicted"/>
<reference evidence="1 2" key="1">
    <citation type="submission" date="2019-06" db="EMBL/GenBank/DDBJ databases">
        <title>Pac Bio to generate improved reference genome sequences for organisms with transposon mutant libraries (support for FEBA project).</title>
        <authorList>
            <person name="Blow M."/>
        </authorList>
    </citation>
    <scope>NUCLEOTIDE SEQUENCE [LARGE SCALE GENOMIC DNA]</scope>
    <source>
        <strain evidence="1 2">USDA 1844</strain>
    </source>
</reference>
<protein>
    <submittedName>
        <fullName evidence="1">Uncharacterized protein</fullName>
    </submittedName>
</protein>
<dbReference type="AlphaFoldDB" id="A0A559THF6"/>
<dbReference type="EMBL" id="VISO01000002">
    <property type="protein sequence ID" value="TVZ74047.1"/>
    <property type="molecule type" value="Genomic_DNA"/>
</dbReference>